<reference evidence="1 2" key="1">
    <citation type="submission" date="2019-05" db="EMBL/GenBank/DDBJ databases">
        <title>Emergence of the Ug99 lineage of the wheat stem rust pathogen through somatic hybridization.</title>
        <authorList>
            <person name="Li F."/>
            <person name="Upadhyaya N.M."/>
            <person name="Sperschneider J."/>
            <person name="Matny O."/>
            <person name="Nguyen-Phuc H."/>
            <person name="Mago R."/>
            <person name="Raley C."/>
            <person name="Miller M.E."/>
            <person name="Silverstein K.A.T."/>
            <person name="Henningsen E."/>
            <person name="Hirsch C.D."/>
            <person name="Visser B."/>
            <person name="Pretorius Z.A."/>
            <person name="Steffenson B.J."/>
            <person name="Schwessinger B."/>
            <person name="Dodds P.N."/>
            <person name="Figueroa M."/>
        </authorList>
    </citation>
    <scope>NUCLEOTIDE SEQUENCE [LARGE SCALE GENOMIC DNA]</scope>
    <source>
        <strain evidence="1">21-0</strain>
    </source>
</reference>
<dbReference type="AlphaFoldDB" id="A0A5B0QVF1"/>
<organism evidence="1 2">
    <name type="scientific">Puccinia graminis f. sp. tritici</name>
    <dbReference type="NCBI Taxonomy" id="56615"/>
    <lineage>
        <taxon>Eukaryota</taxon>
        <taxon>Fungi</taxon>
        <taxon>Dikarya</taxon>
        <taxon>Basidiomycota</taxon>
        <taxon>Pucciniomycotina</taxon>
        <taxon>Pucciniomycetes</taxon>
        <taxon>Pucciniales</taxon>
        <taxon>Pucciniaceae</taxon>
        <taxon>Puccinia</taxon>
    </lineage>
</organism>
<protein>
    <submittedName>
        <fullName evidence="1">Uncharacterized protein</fullName>
    </submittedName>
</protein>
<name>A0A5B0QVF1_PUCGR</name>
<accession>A0A5B0QVF1</accession>
<dbReference type="EMBL" id="VSWC01000002">
    <property type="protein sequence ID" value="KAA1117271.1"/>
    <property type="molecule type" value="Genomic_DNA"/>
</dbReference>
<evidence type="ECO:0000313" key="1">
    <source>
        <dbReference type="EMBL" id="KAA1117271.1"/>
    </source>
</evidence>
<proteinExistence type="predicted"/>
<keyword evidence="2" id="KW-1185">Reference proteome</keyword>
<evidence type="ECO:0000313" key="2">
    <source>
        <dbReference type="Proteomes" id="UP000324748"/>
    </source>
</evidence>
<sequence length="91" mass="10366">MYTQPFQEPQSLLEELIAQLTQTMPIKNKATVFLALSFSDLKISPQPLKLQLRDDRLARAVEEGDGTHCLPEVHHDVHLHNPDQQIQSVII</sequence>
<dbReference type="Proteomes" id="UP000324748">
    <property type="component" value="Unassembled WGS sequence"/>
</dbReference>
<comment type="caution">
    <text evidence="1">The sequence shown here is derived from an EMBL/GenBank/DDBJ whole genome shotgun (WGS) entry which is preliminary data.</text>
</comment>
<gene>
    <name evidence="1" type="ORF">PGT21_001785</name>
</gene>